<protein>
    <submittedName>
        <fullName evidence="1">Uncharacterized protein</fullName>
    </submittedName>
</protein>
<comment type="caution">
    <text evidence="1">The sequence shown here is derived from an EMBL/GenBank/DDBJ whole genome shotgun (WGS) entry which is preliminary data.</text>
</comment>
<organism evidence="1 2">
    <name type="scientific">Citrobacter europaeus</name>
    <dbReference type="NCBI Taxonomy" id="1914243"/>
    <lineage>
        <taxon>Bacteria</taxon>
        <taxon>Pseudomonadati</taxon>
        <taxon>Pseudomonadota</taxon>
        <taxon>Gammaproteobacteria</taxon>
        <taxon>Enterobacterales</taxon>
        <taxon>Enterobacteriaceae</taxon>
        <taxon>Citrobacter</taxon>
    </lineage>
</organism>
<accession>A0ABY0JWN4</accession>
<name>A0ABY0JWN4_9ENTR</name>
<proteinExistence type="predicted"/>
<evidence type="ECO:0000313" key="2">
    <source>
        <dbReference type="Proteomes" id="UP000195338"/>
    </source>
</evidence>
<gene>
    <name evidence="1" type="ORF">BN4901_0436</name>
</gene>
<keyword evidence="2" id="KW-1185">Reference proteome</keyword>
<dbReference type="Proteomes" id="UP000195338">
    <property type="component" value="Unassembled WGS sequence"/>
</dbReference>
<reference evidence="1 2" key="1">
    <citation type="submission" date="2016-04" db="EMBL/GenBank/DDBJ databases">
        <authorList>
            <person name="Mornico D."/>
        </authorList>
    </citation>
    <scope>NUCLEOTIDE SEQUENCE [LARGE SCALE GENOMIC DNA]</scope>
    <source>
        <strain evidence="1 2">A121</strain>
    </source>
</reference>
<evidence type="ECO:0000313" key="1">
    <source>
        <dbReference type="EMBL" id="SCA74571.1"/>
    </source>
</evidence>
<sequence length="43" mass="4648">MVAAVHHTLWFCFQTLHVDGSEMNYLAVSGSTNIFSASISAFG</sequence>
<dbReference type="EMBL" id="FLUX01000007">
    <property type="protein sequence ID" value="SCA74571.1"/>
    <property type="molecule type" value="Genomic_DNA"/>
</dbReference>